<comment type="caution">
    <text evidence="2">The sequence shown here is derived from an EMBL/GenBank/DDBJ whole genome shotgun (WGS) entry which is preliminary data.</text>
</comment>
<dbReference type="PANTHER" id="PTHR12856">
    <property type="entry name" value="TRANSCRIPTION INITIATION FACTOR IIH-RELATED"/>
    <property type="match status" value="1"/>
</dbReference>
<dbReference type="Proteomes" id="UP000298061">
    <property type="component" value="Unassembled WGS sequence"/>
</dbReference>
<gene>
    <name evidence="2" type="ORF">EWM64_g3406</name>
</gene>
<name>A0A4Z0A1N6_9AGAM</name>
<dbReference type="Gene3D" id="1.10.3970.10">
    <property type="entry name" value="BSD domain"/>
    <property type="match status" value="1"/>
</dbReference>
<proteinExistence type="predicted"/>
<evidence type="ECO:0000313" key="2">
    <source>
        <dbReference type="EMBL" id="TFY80605.1"/>
    </source>
</evidence>
<dbReference type="InterPro" id="IPR005607">
    <property type="entry name" value="BSD_dom"/>
</dbReference>
<dbReference type="InterPro" id="IPR027079">
    <property type="entry name" value="Tfb1/GTF2H1"/>
</dbReference>
<dbReference type="AlphaFoldDB" id="A0A4Z0A1N6"/>
<dbReference type="SUPFAM" id="SSF140383">
    <property type="entry name" value="BSD domain-like"/>
    <property type="match status" value="1"/>
</dbReference>
<dbReference type="PROSITE" id="PS50858">
    <property type="entry name" value="BSD"/>
    <property type="match status" value="1"/>
</dbReference>
<dbReference type="EMBL" id="SFCI01000315">
    <property type="protein sequence ID" value="TFY80605.1"/>
    <property type="molecule type" value="Genomic_DNA"/>
</dbReference>
<evidence type="ECO:0000259" key="1">
    <source>
        <dbReference type="PROSITE" id="PS50858"/>
    </source>
</evidence>
<dbReference type="STRING" id="135208.A0A4Z0A1N6"/>
<dbReference type="GO" id="GO:0000439">
    <property type="term" value="C:transcription factor TFIIH core complex"/>
    <property type="evidence" value="ECO:0007669"/>
    <property type="project" value="InterPro"/>
</dbReference>
<dbReference type="Pfam" id="PF03909">
    <property type="entry name" value="BSD"/>
    <property type="match status" value="1"/>
</dbReference>
<dbReference type="SMART" id="SM00751">
    <property type="entry name" value="BSD"/>
    <property type="match status" value="1"/>
</dbReference>
<reference evidence="2 3" key="1">
    <citation type="submission" date="2019-02" db="EMBL/GenBank/DDBJ databases">
        <title>Genome sequencing of the rare red list fungi Hericium alpestre (H. flagellum).</title>
        <authorList>
            <person name="Buettner E."/>
            <person name="Kellner H."/>
        </authorList>
    </citation>
    <scope>NUCLEOTIDE SEQUENCE [LARGE SCALE GENOMIC DNA]</scope>
    <source>
        <strain evidence="2 3">DSM 108284</strain>
    </source>
</reference>
<sequence>MVSKHLLLAQAAADSQRKGRPGQLVDPRPQAIEGGDVKIVVTPQLVHDIFEEYPVVAKAYDENVPNKLSEGEFWKRYFQSKLFHSHRASIRSTAAQHVVKDDIIFDKYLEKPDDELEPRRQRDEDIDMFIDLGATHEDHDENAYYMQIDLDDLHDPQSSEGILLQMQDRQRYFEGRVGAVGAAEEAPRLAVDMRAALREAKFDLQDWSNSLSQLKLDRKAVDTALMSMTQNVAARLDIKGRKRDIPEDIFRQMRTCQTAANEFLRQFWSSIYPSTAELQSLAPATPAQKAAKAARMATYLSKTPEKVMAIVVAAQKAGVDHRKVEIGMKPIMDAVDKALAFWQTRKPKS</sequence>
<dbReference type="InterPro" id="IPR035925">
    <property type="entry name" value="BSD_dom_sf"/>
</dbReference>
<dbReference type="GO" id="GO:0006289">
    <property type="term" value="P:nucleotide-excision repair"/>
    <property type="evidence" value="ECO:0007669"/>
    <property type="project" value="InterPro"/>
</dbReference>
<evidence type="ECO:0000313" key="3">
    <source>
        <dbReference type="Proteomes" id="UP000298061"/>
    </source>
</evidence>
<protein>
    <recommendedName>
        <fullName evidence="1">BSD domain-containing protein</fullName>
    </recommendedName>
</protein>
<feature type="domain" description="BSD" evidence="1">
    <location>
        <begin position="44"/>
        <end position="85"/>
    </location>
</feature>
<accession>A0A4Z0A1N6</accession>
<dbReference type="GO" id="GO:0006351">
    <property type="term" value="P:DNA-templated transcription"/>
    <property type="evidence" value="ECO:0007669"/>
    <property type="project" value="InterPro"/>
</dbReference>
<organism evidence="2 3">
    <name type="scientific">Hericium alpestre</name>
    <dbReference type="NCBI Taxonomy" id="135208"/>
    <lineage>
        <taxon>Eukaryota</taxon>
        <taxon>Fungi</taxon>
        <taxon>Dikarya</taxon>
        <taxon>Basidiomycota</taxon>
        <taxon>Agaricomycotina</taxon>
        <taxon>Agaricomycetes</taxon>
        <taxon>Russulales</taxon>
        <taxon>Hericiaceae</taxon>
        <taxon>Hericium</taxon>
    </lineage>
</organism>
<keyword evidence="3" id="KW-1185">Reference proteome</keyword>
<dbReference type="OrthoDB" id="360521at2759"/>